<evidence type="ECO:0000313" key="3">
    <source>
        <dbReference type="Proteomes" id="UP000431401"/>
    </source>
</evidence>
<feature type="transmembrane region" description="Helical" evidence="1">
    <location>
        <begin position="110"/>
        <end position="127"/>
    </location>
</feature>
<accession>A0A7K0DS14</accession>
<sequence length="136" mass="14202">MTATVDRPQGAGALRAWALLGALLAGVLVFDGLLTLVLEVLFLPSYLGGTPFPISALVAAFVNVLLVRGMATVATRPAALSLPLVAWLLGFLVCSTTGPGGDILLVDSWTAPLLLACGLVPAGFVLFRRTFLRPRM</sequence>
<organism evidence="2 3">
    <name type="scientific">Nocardia aurantia</name>
    <dbReference type="NCBI Taxonomy" id="2585199"/>
    <lineage>
        <taxon>Bacteria</taxon>
        <taxon>Bacillati</taxon>
        <taxon>Actinomycetota</taxon>
        <taxon>Actinomycetes</taxon>
        <taxon>Mycobacteriales</taxon>
        <taxon>Nocardiaceae</taxon>
        <taxon>Nocardia</taxon>
    </lineage>
</organism>
<dbReference type="RefSeq" id="WP_319943276.1">
    <property type="nucleotide sequence ID" value="NZ_WEGI01000009.1"/>
</dbReference>
<comment type="caution">
    <text evidence="2">The sequence shown here is derived from an EMBL/GenBank/DDBJ whole genome shotgun (WGS) entry which is preliminary data.</text>
</comment>
<name>A0A7K0DS14_9NOCA</name>
<dbReference type="EMBL" id="WEGI01000009">
    <property type="protein sequence ID" value="MQY28560.1"/>
    <property type="molecule type" value="Genomic_DNA"/>
</dbReference>
<gene>
    <name evidence="2" type="ORF">NRB56_41440</name>
</gene>
<keyword evidence="1" id="KW-0472">Membrane</keyword>
<dbReference type="Proteomes" id="UP000431401">
    <property type="component" value="Unassembled WGS sequence"/>
</dbReference>
<feature type="transmembrane region" description="Helical" evidence="1">
    <location>
        <begin position="46"/>
        <end position="66"/>
    </location>
</feature>
<feature type="transmembrane region" description="Helical" evidence="1">
    <location>
        <begin position="12"/>
        <end position="34"/>
    </location>
</feature>
<keyword evidence="3" id="KW-1185">Reference proteome</keyword>
<proteinExistence type="predicted"/>
<evidence type="ECO:0000313" key="2">
    <source>
        <dbReference type="EMBL" id="MQY28560.1"/>
    </source>
</evidence>
<evidence type="ECO:0000256" key="1">
    <source>
        <dbReference type="SAM" id="Phobius"/>
    </source>
</evidence>
<feature type="transmembrane region" description="Helical" evidence="1">
    <location>
        <begin position="78"/>
        <end position="98"/>
    </location>
</feature>
<keyword evidence="1" id="KW-0812">Transmembrane</keyword>
<keyword evidence="1" id="KW-1133">Transmembrane helix</keyword>
<dbReference type="AlphaFoldDB" id="A0A7K0DS14"/>
<reference evidence="2 3" key="1">
    <citation type="submission" date="2019-10" db="EMBL/GenBank/DDBJ databases">
        <title>Nocardia macrotermitis sp. nov. and Nocardia aurantia sp. nov., isolated from the gut of fungus growing-termite Macrotermes natalensis.</title>
        <authorList>
            <person name="Benndorf R."/>
            <person name="Schwitalla J."/>
            <person name="Martin K."/>
            <person name="De Beer W."/>
            <person name="Kaster A.-K."/>
            <person name="Vollmers J."/>
            <person name="Poulsen M."/>
            <person name="Beemelmanns C."/>
        </authorList>
    </citation>
    <scope>NUCLEOTIDE SEQUENCE [LARGE SCALE GENOMIC DNA]</scope>
    <source>
        <strain evidence="2 3">RB56</strain>
    </source>
</reference>
<protein>
    <submittedName>
        <fullName evidence="2">Uncharacterized protein</fullName>
    </submittedName>
</protein>